<proteinExistence type="predicted"/>
<reference evidence="1 2" key="1">
    <citation type="submission" date="2019-06" db="EMBL/GenBank/DDBJ databases">
        <title>Whole genome shotgun sequence of Nitrobacter winogradskyi NBRC 14297.</title>
        <authorList>
            <person name="Hosoyama A."/>
            <person name="Uohara A."/>
            <person name="Ohji S."/>
            <person name="Ichikawa N."/>
        </authorList>
    </citation>
    <scope>NUCLEOTIDE SEQUENCE [LARGE SCALE GENOMIC DNA]</scope>
    <source>
        <strain evidence="1 2">NBRC 14297</strain>
    </source>
</reference>
<dbReference type="RefSeq" id="WP_244613856.1">
    <property type="nucleotide sequence ID" value="NZ_BJNF01000109.1"/>
</dbReference>
<organism evidence="1 2">
    <name type="scientific">Nitrobacter winogradskyi</name>
    <name type="common">Nitrobacter agilis</name>
    <dbReference type="NCBI Taxonomy" id="913"/>
    <lineage>
        <taxon>Bacteria</taxon>
        <taxon>Pseudomonadati</taxon>
        <taxon>Pseudomonadota</taxon>
        <taxon>Alphaproteobacteria</taxon>
        <taxon>Hyphomicrobiales</taxon>
        <taxon>Nitrobacteraceae</taxon>
        <taxon>Nitrobacter</taxon>
    </lineage>
</organism>
<sequence length="67" mass="7397">MSGAGQEDSHVAGCYVGQPLLRSHWKRESQAERDKTFRKASAQSNLTAYLACIVCNAVFCRKSEASF</sequence>
<dbReference type="AlphaFoldDB" id="A0A4Y3WGV9"/>
<accession>A0A4Y3WGV9</accession>
<dbReference type="EMBL" id="BJNF01000109">
    <property type="protein sequence ID" value="GEC17421.1"/>
    <property type="molecule type" value="Genomic_DNA"/>
</dbReference>
<name>A0A4Y3WGV9_NITWI</name>
<protein>
    <submittedName>
        <fullName evidence="1">Uncharacterized protein</fullName>
    </submittedName>
</protein>
<gene>
    <name evidence="1" type="ORF">NWI01_33130</name>
</gene>
<evidence type="ECO:0000313" key="2">
    <source>
        <dbReference type="Proteomes" id="UP000318825"/>
    </source>
</evidence>
<evidence type="ECO:0000313" key="1">
    <source>
        <dbReference type="EMBL" id="GEC17421.1"/>
    </source>
</evidence>
<dbReference type="Proteomes" id="UP000318825">
    <property type="component" value="Unassembled WGS sequence"/>
</dbReference>
<comment type="caution">
    <text evidence="1">The sequence shown here is derived from an EMBL/GenBank/DDBJ whole genome shotgun (WGS) entry which is preliminary data.</text>
</comment>